<feature type="chain" id="PRO_5022147389" evidence="8">
    <location>
        <begin position="27"/>
        <end position="349"/>
    </location>
</feature>
<evidence type="ECO:0000256" key="5">
    <source>
        <dbReference type="ARBA" id="ARBA00022801"/>
    </source>
</evidence>
<accession>A0A565BFC5</accession>
<dbReference type="PANTHER" id="PTHR45650:SF21">
    <property type="entry name" value="GDSL ESTERASE_LIPASE"/>
    <property type="match status" value="1"/>
</dbReference>
<dbReference type="InterPro" id="IPR036514">
    <property type="entry name" value="SGNH_hydro_sf"/>
</dbReference>
<evidence type="ECO:0000256" key="4">
    <source>
        <dbReference type="ARBA" id="ARBA00022729"/>
    </source>
</evidence>
<dbReference type="InterPro" id="IPR001087">
    <property type="entry name" value="GDSL"/>
</dbReference>
<protein>
    <submittedName>
        <fullName evidence="9">Uncharacterized protein</fullName>
    </submittedName>
</protein>
<name>A0A565BFC5_9BRAS</name>
<keyword evidence="10" id="KW-1185">Reference proteome</keyword>
<dbReference type="Proteomes" id="UP000489600">
    <property type="component" value="Unassembled WGS sequence"/>
</dbReference>
<dbReference type="AlphaFoldDB" id="A0A565BFC5"/>
<evidence type="ECO:0000313" key="10">
    <source>
        <dbReference type="Proteomes" id="UP000489600"/>
    </source>
</evidence>
<keyword evidence="7" id="KW-0443">Lipid metabolism</keyword>
<evidence type="ECO:0000256" key="1">
    <source>
        <dbReference type="ARBA" id="ARBA00004613"/>
    </source>
</evidence>
<dbReference type="GO" id="GO:0016788">
    <property type="term" value="F:hydrolase activity, acting on ester bonds"/>
    <property type="evidence" value="ECO:0007669"/>
    <property type="project" value="InterPro"/>
</dbReference>
<dbReference type="GO" id="GO:0005576">
    <property type="term" value="C:extracellular region"/>
    <property type="evidence" value="ECO:0007669"/>
    <property type="project" value="UniProtKB-SubCell"/>
</dbReference>
<sequence length="349" mass="38344">MAEGMFKALLSIFAATAFAMAEVARGQRVPCYFVFGDSVFDNGNNNDLNTSAKVNYSPYGIGFARGPTGRFSDGRNIPDFIAELMRFSDYIPPFTGASPEQVHTGINYASGGGGILEETSQHLGDRISFKRQIKNHRTMIMSANGSPDKLKKCLYTINIGSNDYLNNYFMPAPYITNRKFTYDQYADSLIRRYRSHLKSLYVLGARKVAVFGVSKLGCTPRMIASHGGGQGCAAEVNKAVEPFNKNLRALVNEFNTNFADAKFTFVDMFSGQTPLAYAALGFSVTDKSCCTVEPGQELCAANKPVCKSRERYVYWDNVHSTEAINEVVANTAFAGVITFPYSIALLGML</sequence>
<dbReference type="CDD" id="cd01837">
    <property type="entry name" value="SGNH_plant_lipase_like"/>
    <property type="match status" value="1"/>
</dbReference>
<comment type="subcellular location">
    <subcellularLocation>
        <location evidence="1">Secreted</location>
    </subcellularLocation>
</comment>
<comment type="caution">
    <text evidence="9">The sequence shown here is derived from an EMBL/GenBank/DDBJ whole genome shotgun (WGS) entry which is preliminary data.</text>
</comment>
<evidence type="ECO:0000256" key="2">
    <source>
        <dbReference type="ARBA" id="ARBA00008668"/>
    </source>
</evidence>
<keyword evidence="4 8" id="KW-0732">Signal</keyword>
<evidence type="ECO:0000256" key="7">
    <source>
        <dbReference type="ARBA" id="ARBA00023098"/>
    </source>
</evidence>
<proteinExistence type="inferred from homology"/>
<keyword evidence="5" id="KW-0378">Hydrolase</keyword>
<reference evidence="9" key="1">
    <citation type="submission" date="2019-07" db="EMBL/GenBank/DDBJ databases">
        <authorList>
            <person name="Dittberner H."/>
        </authorList>
    </citation>
    <scope>NUCLEOTIDE SEQUENCE [LARGE SCALE GENOMIC DNA]</scope>
</reference>
<evidence type="ECO:0000256" key="6">
    <source>
        <dbReference type="ARBA" id="ARBA00022963"/>
    </source>
</evidence>
<dbReference type="Gene3D" id="3.40.50.1110">
    <property type="entry name" value="SGNH hydrolase"/>
    <property type="match status" value="1"/>
</dbReference>
<dbReference type="OrthoDB" id="1600564at2759"/>
<organism evidence="9 10">
    <name type="scientific">Arabis nemorensis</name>
    <dbReference type="NCBI Taxonomy" id="586526"/>
    <lineage>
        <taxon>Eukaryota</taxon>
        <taxon>Viridiplantae</taxon>
        <taxon>Streptophyta</taxon>
        <taxon>Embryophyta</taxon>
        <taxon>Tracheophyta</taxon>
        <taxon>Spermatophyta</taxon>
        <taxon>Magnoliopsida</taxon>
        <taxon>eudicotyledons</taxon>
        <taxon>Gunneridae</taxon>
        <taxon>Pentapetalae</taxon>
        <taxon>rosids</taxon>
        <taxon>malvids</taxon>
        <taxon>Brassicales</taxon>
        <taxon>Brassicaceae</taxon>
        <taxon>Arabideae</taxon>
        <taxon>Arabis</taxon>
    </lineage>
</organism>
<evidence type="ECO:0000256" key="3">
    <source>
        <dbReference type="ARBA" id="ARBA00022525"/>
    </source>
</evidence>
<dbReference type="SUPFAM" id="SSF52266">
    <property type="entry name" value="SGNH hydrolase"/>
    <property type="match status" value="1"/>
</dbReference>
<dbReference type="EMBL" id="CABITT030000003">
    <property type="protein sequence ID" value="VVA99560.1"/>
    <property type="molecule type" value="Genomic_DNA"/>
</dbReference>
<dbReference type="PANTHER" id="PTHR45650">
    <property type="entry name" value="GDSL-LIKE LIPASE/ACYLHYDROLASE-RELATED"/>
    <property type="match status" value="1"/>
</dbReference>
<dbReference type="InterPro" id="IPR051238">
    <property type="entry name" value="GDSL_esterase/lipase"/>
</dbReference>
<evidence type="ECO:0000313" key="9">
    <source>
        <dbReference type="EMBL" id="VVA99560.1"/>
    </source>
</evidence>
<dbReference type="Pfam" id="PF00657">
    <property type="entry name" value="Lipase_GDSL"/>
    <property type="match status" value="1"/>
</dbReference>
<keyword evidence="3" id="KW-0964">Secreted</keyword>
<comment type="similarity">
    <text evidence="2">Belongs to the 'GDSL' lipolytic enzyme family.</text>
</comment>
<gene>
    <name evidence="9" type="ORF">ANE_LOCUS10005</name>
</gene>
<dbReference type="InterPro" id="IPR035669">
    <property type="entry name" value="SGNH_plant_lipase-like"/>
</dbReference>
<feature type="signal peptide" evidence="8">
    <location>
        <begin position="1"/>
        <end position="26"/>
    </location>
</feature>
<evidence type="ECO:0000256" key="8">
    <source>
        <dbReference type="SAM" id="SignalP"/>
    </source>
</evidence>
<dbReference type="GO" id="GO:0016042">
    <property type="term" value="P:lipid catabolic process"/>
    <property type="evidence" value="ECO:0007669"/>
    <property type="project" value="UniProtKB-KW"/>
</dbReference>
<keyword evidence="6" id="KW-0442">Lipid degradation</keyword>